<keyword evidence="3" id="KW-1185">Reference proteome</keyword>
<dbReference type="OrthoDB" id="5855977at2759"/>
<dbReference type="OMA" id="KYENSAT"/>
<reference evidence="2 3" key="1">
    <citation type="submission" date="2012-04" db="EMBL/GenBank/DDBJ databases">
        <title>The Genome Sequence of Loa loa.</title>
        <authorList>
            <consortium name="The Broad Institute Genome Sequencing Platform"/>
            <consortium name="Broad Institute Genome Sequencing Center for Infectious Disease"/>
            <person name="Nutman T.B."/>
            <person name="Fink D.L."/>
            <person name="Russ C."/>
            <person name="Young S."/>
            <person name="Zeng Q."/>
            <person name="Gargeya S."/>
            <person name="Alvarado L."/>
            <person name="Berlin A."/>
            <person name="Chapman S.B."/>
            <person name="Chen Z."/>
            <person name="Freedman E."/>
            <person name="Gellesch M."/>
            <person name="Goldberg J."/>
            <person name="Griggs A."/>
            <person name="Gujja S."/>
            <person name="Heilman E.R."/>
            <person name="Heiman D."/>
            <person name="Howarth C."/>
            <person name="Mehta T."/>
            <person name="Neiman D."/>
            <person name="Pearson M."/>
            <person name="Roberts A."/>
            <person name="Saif S."/>
            <person name="Shea T."/>
            <person name="Shenoy N."/>
            <person name="Sisk P."/>
            <person name="Stolte C."/>
            <person name="Sykes S."/>
            <person name="White J."/>
            <person name="Yandava C."/>
            <person name="Haas B."/>
            <person name="Henn M.R."/>
            <person name="Nusbaum C."/>
            <person name="Birren B."/>
        </authorList>
    </citation>
    <scope>NUCLEOTIDE SEQUENCE [LARGE SCALE GENOMIC DNA]</scope>
</reference>
<feature type="region of interest" description="Disordered" evidence="1">
    <location>
        <begin position="302"/>
        <end position="328"/>
    </location>
</feature>
<dbReference type="GeneID" id="9941376"/>
<accession>A0A1I7VSD5</accession>
<feature type="compositionally biased region" description="Low complexity" evidence="1">
    <location>
        <begin position="314"/>
        <end position="327"/>
    </location>
</feature>
<evidence type="ECO:0000313" key="4">
    <source>
        <dbReference type="WBParaSite" id="EN70_5723"/>
    </source>
</evidence>
<dbReference type="CTD" id="9941376"/>
<proteinExistence type="predicted"/>
<feature type="compositionally biased region" description="Low complexity" evidence="1">
    <location>
        <begin position="372"/>
        <end position="387"/>
    </location>
</feature>
<dbReference type="KEGG" id="loa:LOAG_03980"/>
<dbReference type="Proteomes" id="UP000095285">
    <property type="component" value="Unassembled WGS sequence"/>
</dbReference>
<feature type="region of interest" description="Disordered" evidence="1">
    <location>
        <begin position="98"/>
        <end position="120"/>
    </location>
</feature>
<name>A0A1I7VSD5_LOALO</name>
<evidence type="ECO:0000313" key="2">
    <source>
        <dbReference type="EMBL" id="EFO24510.2"/>
    </source>
</evidence>
<dbReference type="RefSeq" id="XP_020303195.1">
    <property type="nucleotide sequence ID" value="XM_020446468.1"/>
</dbReference>
<accession>A0A1S0U369</accession>
<protein>
    <submittedName>
        <fullName evidence="4">PDZ domain-containing protein</fullName>
    </submittedName>
</protein>
<dbReference type="EMBL" id="JH712084">
    <property type="protein sequence ID" value="EFO24510.2"/>
    <property type="molecule type" value="Genomic_DNA"/>
</dbReference>
<dbReference type="WBParaSite" id="EN70_5723">
    <property type="protein sequence ID" value="EN70_5723"/>
    <property type="gene ID" value="EN70_5723"/>
</dbReference>
<reference evidence="4" key="2">
    <citation type="submission" date="2016-11" db="UniProtKB">
        <authorList>
            <consortium name="WormBaseParasite"/>
        </authorList>
    </citation>
    <scope>IDENTIFICATION</scope>
</reference>
<dbReference type="AlphaFoldDB" id="A0A1I7VSD5"/>
<evidence type="ECO:0000256" key="1">
    <source>
        <dbReference type="SAM" id="MobiDB-lite"/>
    </source>
</evidence>
<gene>
    <name evidence="2 4" type="ORF">LOAG_03980</name>
</gene>
<feature type="region of interest" description="Disordered" evidence="1">
    <location>
        <begin position="354"/>
        <end position="388"/>
    </location>
</feature>
<organism evidence="3 4">
    <name type="scientific">Loa loa</name>
    <name type="common">Eye worm</name>
    <name type="synonym">Filaria loa</name>
    <dbReference type="NCBI Taxonomy" id="7209"/>
    <lineage>
        <taxon>Eukaryota</taxon>
        <taxon>Metazoa</taxon>
        <taxon>Ecdysozoa</taxon>
        <taxon>Nematoda</taxon>
        <taxon>Chromadorea</taxon>
        <taxon>Rhabditida</taxon>
        <taxon>Spirurina</taxon>
        <taxon>Spiruromorpha</taxon>
        <taxon>Filarioidea</taxon>
        <taxon>Onchocercidae</taxon>
        <taxon>Loa</taxon>
    </lineage>
</organism>
<evidence type="ECO:0000313" key="3">
    <source>
        <dbReference type="Proteomes" id="UP000095285"/>
    </source>
</evidence>
<sequence length="500" mass="55319">MTTSSISRDAKIPTPDDITSSIKNNRTLLNDNNKNDKLELPDAYFTFQNNYPKLATTPLTLKYWEMQRTDSGQSVIRVTTDSTTLQIARRNELYHFTSAENRSTTTDDNSASGSLNSDSNRIEFTNLKEKSLLSPPTNPPAISVNSILAKNELISDDNLETTTTSAETIFITSLNLFSTALTSEESQKTRSSPAKINLAEDNIDFDSVETTSTRSFKLMQTTGVEDLTFNMEETNFLFENLPSPLEIERSSVSTFHLQTLPVPSSSSSSLSSSSLSSATTKTTVVIDDDGLMEFLPLTDKLLSNDNGEENQLKSGNNEESEITNSENFYQKTPVVSQNVEFDELNEKETEINLIHNQNEQWQPEKERTLTDSISTASLPSSDPSSGPVELSSILGNQIDSAFSNLFHLEKEQMGISIPKYENSATGVILAQIPKQNGVNTVMINTAGDTTNTDISIKRGIMKGEILEKQKSFIAGKPVTLELWNPIIYGKDLFINGFQND</sequence>